<dbReference type="Proteomes" id="UP001431963">
    <property type="component" value="Unassembled WGS sequence"/>
</dbReference>
<dbReference type="RefSeq" id="WP_335422044.1">
    <property type="nucleotide sequence ID" value="NZ_JBALHR010000004.1"/>
</dbReference>
<dbReference type="Pfam" id="PF08241">
    <property type="entry name" value="Methyltransf_11"/>
    <property type="match status" value="1"/>
</dbReference>
<evidence type="ECO:0000313" key="3">
    <source>
        <dbReference type="Proteomes" id="UP001431963"/>
    </source>
</evidence>
<name>A0ABU8BU87_9RHOB</name>
<accession>A0ABU8BU87</accession>
<feature type="domain" description="Methyltransferase type 11" evidence="1">
    <location>
        <begin position="64"/>
        <end position="157"/>
    </location>
</feature>
<protein>
    <submittedName>
        <fullName evidence="2">Class I SAM-dependent methyltransferase</fullName>
        <ecNumber evidence="2">2.1.-.-</ecNumber>
    </submittedName>
</protein>
<evidence type="ECO:0000313" key="2">
    <source>
        <dbReference type="EMBL" id="MEH7828258.1"/>
    </source>
</evidence>
<dbReference type="GO" id="GO:0008168">
    <property type="term" value="F:methyltransferase activity"/>
    <property type="evidence" value="ECO:0007669"/>
    <property type="project" value="UniProtKB-KW"/>
</dbReference>
<gene>
    <name evidence="2" type="ORF">V6590_08850</name>
</gene>
<evidence type="ECO:0000259" key="1">
    <source>
        <dbReference type="Pfam" id="PF08241"/>
    </source>
</evidence>
<dbReference type="GO" id="GO:0032259">
    <property type="term" value="P:methylation"/>
    <property type="evidence" value="ECO:0007669"/>
    <property type="project" value="UniProtKB-KW"/>
</dbReference>
<keyword evidence="2" id="KW-0489">Methyltransferase</keyword>
<organism evidence="2 3">
    <name type="scientific">Gemmobacter denitrificans</name>
    <dbReference type="NCBI Taxonomy" id="3123040"/>
    <lineage>
        <taxon>Bacteria</taxon>
        <taxon>Pseudomonadati</taxon>
        <taxon>Pseudomonadota</taxon>
        <taxon>Alphaproteobacteria</taxon>
        <taxon>Rhodobacterales</taxon>
        <taxon>Paracoccaceae</taxon>
        <taxon>Gemmobacter</taxon>
    </lineage>
</organism>
<dbReference type="SUPFAM" id="SSF53335">
    <property type="entry name" value="S-adenosyl-L-methionine-dependent methyltransferases"/>
    <property type="match status" value="1"/>
</dbReference>
<dbReference type="CDD" id="cd02440">
    <property type="entry name" value="AdoMet_MTases"/>
    <property type="match status" value="1"/>
</dbReference>
<dbReference type="InterPro" id="IPR029063">
    <property type="entry name" value="SAM-dependent_MTases_sf"/>
</dbReference>
<sequence>MASGQHDGHLGAVYQASAPEEVAAIYDAWADSYDAEMARAGYRHPSVGLALLSRHAPRGTGPVLDAGCGTGLLGDWLDILGFAPAEGLDLSEGMLAVARAKGPYAALHRLALGRDLPFADGYFAAVISTGVFTTGHVGAEALPELIRITAPGGVIVLTVKTSLWDGGFADALGRLPGLRIVEQTAPYVSMPGETGTVPSLAVVLRREGQPNL</sequence>
<dbReference type="Gene3D" id="3.40.50.150">
    <property type="entry name" value="Vaccinia Virus protein VP39"/>
    <property type="match status" value="1"/>
</dbReference>
<dbReference type="InterPro" id="IPR013216">
    <property type="entry name" value="Methyltransf_11"/>
</dbReference>
<comment type="caution">
    <text evidence="2">The sequence shown here is derived from an EMBL/GenBank/DDBJ whole genome shotgun (WGS) entry which is preliminary data.</text>
</comment>
<dbReference type="EC" id="2.1.-.-" evidence="2"/>
<dbReference type="InterPro" id="IPR050508">
    <property type="entry name" value="Methyltransf_Superfamily"/>
</dbReference>
<dbReference type="EMBL" id="JBALHR010000004">
    <property type="protein sequence ID" value="MEH7828258.1"/>
    <property type="molecule type" value="Genomic_DNA"/>
</dbReference>
<dbReference type="PANTHER" id="PTHR42912">
    <property type="entry name" value="METHYLTRANSFERASE"/>
    <property type="match status" value="1"/>
</dbReference>
<keyword evidence="2" id="KW-0808">Transferase</keyword>
<reference evidence="2" key="1">
    <citation type="submission" date="2024-02" db="EMBL/GenBank/DDBJ databases">
        <title>Genome sequences of strain Gemmobacter sp. JM10B15.</title>
        <authorList>
            <person name="Zhang M."/>
        </authorList>
    </citation>
    <scope>NUCLEOTIDE SEQUENCE</scope>
    <source>
        <strain evidence="2">JM10B15</strain>
    </source>
</reference>
<keyword evidence="3" id="KW-1185">Reference proteome</keyword>
<proteinExistence type="predicted"/>